<evidence type="ECO:0000313" key="13">
    <source>
        <dbReference type="Proteomes" id="UP000053593"/>
    </source>
</evidence>
<evidence type="ECO:0000313" key="12">
    <source>
        <dbReference type="EMBL" id="KIK53842.1"/>
    </source>
</evidence>
<evidence type="ECO:0000256" key="1">
    <source>
        <dbReference type="ARBA" id="ARBA00001971"/>
    </source>
</evidence>
<evidence type="ECO:0000256" key="2">
    <source>
        <dbReference type="ARBA" id="ARBA00005179"/>
    </source>
</evidence>
<evidence type="ECO:0000256" key="9">
    <source>
        <dbReference type="PIRSR" id="PIRSR602401-1"/>
    </source>
</evidence>
<protein>
    <recommendedName>
        <fullName evidence="14">Cytochrome P450</fullName>
    </recommendedName>
</protein>
<dbReference type="PROSITE" id="PS00086">
    <property type="entry name" value="CYTOCHROME_P450"/>
    <property type="match status" value="1"/>
</dbReference>
<dbReference type="Proteomes" id="UP000053593">
    <property type="component" value="Unassembled WGS sequence"/>
</dbReference>
<dbReference type="GO" id="GO:0004497">
    <property type="term" value="F:monooxygenase activity"/>
    <property type="evidence" value="ECO:0007669"/>
    <property type="project" value="UniProtKB-KW"/>
</dbReference>
<comment type="cofactor">
    <cofactor evidence="1 9">
        <name>heme</name>
        <dbReference type="ChEBI" id="CHEBI:30413"/>
    </cofactor>
</comment>
<keyword evidence="4 9" id="KW-0349">Heme</keyword>
<evidence type="ECO:0000256" key="3">
    <source>
        <dbReference type="ARBA" id="ARBA00010617"/>
    </source>
</evidence>
<comment type="similarity">
    <text evidence="3 10">Belongs to the cytochrome P450 family.</text>
</comment>
<dbReference type="EMBL" id="KN834823">
    <property type="protein sequence ID" value="KIK53842.1"/>
    <property type="molecule type" value="Genomic_DNA"/>
</dbReference>
<dbReference type="PRINTS" id="PR00463">
    <property type="entry name" value="EP450I"/>
</dbReference>
<dbReference type="InterPro" id="IPR002401">
    <property type="entry name" value="Cyt_P450_E_grp-I"/>
</dbReference>
<evidence type="ECO:0000256" key="4">
    <source>
        <dbReference type="ARBA" id="ARBA00022617"/>
    </source>
</evidence>
<keyword evidence="11" id="KW-0732">Signal</keyword>
<dbReference type="SUPFAM" id="SSF48264">
    <property type="entry name" value="Cytochrome P450"/>
    <property type="match status" value="1"/>
</dbReference>
<dbReference type="GO" id="GO:0016705">
    <property type="term" value="F:oxidoreductase activity, acting on paired donors, with incorporation or reduction of molecular oxygen"/>
    <property type="evidence" value="ECO:0007669"/>
    <property type="project" value="InterPro"/>
</dbReference>
<sequence length="501" mass="55802">MLSAALFICTLILTVVLFRRRKGPSPPGPRGWPIIGNILDIPTKDPWKVLQKWSEDNGSDVVLLRLPGIRILFLNTHRSVQDLLVKRSKIYSDRPKSTMLELMEITWVFALMPYGTTWREHRRIFMREFNIETVRPHALQSARRLLPRLLNSPINYARQIRLSSADAILSATYGISPKSEEDHFVCLAESMSSALTDGHPYLVDMFPILKHIPAWFPGAKFKRQALEWRSLSYDVQNEAYEHVKSKMEGGTAVPCVATNLISSLQSNSLDCSESTTRNILAEAYLGGAGVTVGPLCSFMLTMGLFPEIQAKAHTALIDVVGLDRLPDFSDFGKIPYIDAVINEVLRWNPLAPLGVFHSVTQDDYYGGYFIPKGTIVCGNAWALMHDASIYGPSPHNFNPERFLLPDGTRNMAIPDADGAFGFGGRKCPGRAIGRDVIWISIATILCTYEIGEPIGEDGKCLDPAKIQYTNSLNSRPPYFDCTFTVRPGAEALIPTEIKEVA</sequence>
<keyword evidence="5 9" id="KW-0479">Metal-binding</keyword>
<feature type="chain" id="PRO_5002208520" description="Cytochrome P450" evidence="11">
    <location>
        <begin position="19"/>
        <end position="501"/>
    </location>
</feature>
<dbReference type="GO" id="GO:0020037">
    <property type="term" value="F:heme binding"/>
    <property type="evidence" value="ECO:0007669"/>
    <property type="project" value="InterPro"/>
</dbReference>
<evidence type="ECO:0000256" key="11">
    <source>
        <dbReference type="SAM" id="SignalP"/>
    </source>
</evidence>
<dbReference type="Pfam" id="PF00067">
    <property type="entry name" value="p450"/>
    <property type="match status" value="1"/>
</dbReference>
<dbReference type="CDD" id="cd11065">
    <property type="entry name" value="CYP64-like"/>
    <property type="match status" value="1"/>
</dbReference>
<keyword evidence="7 9" id="KW-0408">Iron</keyword>
<dbReference type="Gene3D" id="1.10.630.10">
    <property type="entry name" value="Cytochrome P450"/>
    <property type="match status" value="1"/>
</dbReference>
<keyword evidence="13" id="KW-1185">Reference proteome</keyword>
<dbReference type="InterPro" id="IPR001128">
    <property type="entry name" value="Cyt_P450"/>
</dbReference>
<dbReference type="HOGENOM" id="CLU_001570_2_3_1"/>
<keyword evidence="8 10" id="KW-0503">Monooxygenase</keyword>
<accession>A0A0D0C7E3</accession>
<keyword evidence="6 10" id="KW-0560">Oxidoreductase</keyword>
<organism evidence="12 13">
    <name type="scientific">Collybiopsis luxurians FD-317 M1</name>
    <dbReference type="NCBI Taxonomy" id="944289"/>
    <lineage>
        <taxon>Eukaryota</taxon>
        <taxon>Fungi</taxon>
        <taxon>Dikarya</taxon>
        <taxon>Basidiomycota</taxon>
        <taxon>Agaricomycotina</taxon>
        <taxon>Agaricomycetes</taxon>
        <taxon>Agaricomycetidae</taxon>
        <taxon>Agaricales</taxon>
        <taxon>Marasmiineae</taxon>
        <taxon>Omphalotaceae</taxon>
        <taxon>Collybiopsis</taxon>
        <taxon>Collybiopsis luxurians</taxon>
    </lineage>
</organism>
<dbReference type="OrthoDB" id="1055148at2759"/>
<evidence type="ECO:0000256" key="6">
    <source>
        <dbReference type="ARBA" id="ARBA00023002"/>
    </source>
</evidence>
<feature type="signal peptide" evidence="11">
    <location>
        <begin position="1"/>
        <end position="18"/>
    </location>
</feature>
<reference evidence="12 13" key="1">
    <citation type="submission" date="2014-04" db="EMBL/GenBank/DDBJ databases">
        <title>Evolutionary Origins and Diversification of the Mycorrhizal Mutualists.</title>
        <authorList>
            <consortium name="DOE Joint Genome Institute"/>
            <consortium name="Mycorrhizal Genomics Consortium"/>
            <person name="Kohler A."/>
            <person name="Kuo A."/>
            <person name="Nagy L.G."/>
            <person name="Floudas D."/>
            <person name="Copeland A."/>
            <person name="Barry K.W."/>
            <person name="Cichocki N."/>
            <person name="Veneault-Fourrey C."/>
            <person name="LaButti K."/>
            <person name="Lindquist E.A."/>
            <person name="Lipzen A."/>
            <person name="Lundell T."/>
            <person name="Morin E."/>
            <person name="Murat C."/>
            <person name="Riley R."/>
            <person name="Ohm R."/>
            <person name="Sun H."/>
            <person name="Tunlid A."/>
            <person name="Henrissat B."/>
            <person name="Grigoriev I.V."/>
            <person name="Hibbett D.S."/>
            <person name="Martin F."/>
        </authorList>
    </citation>
    <scope>NUCLEOTIDE SEQUENCE [LARGE SCALE GENOMIC DNA]</scope>
    <source>
        <strain evidence="12 13">FD-317 M1</strain>
    </source>
</reference>
<evidence type="ECO:0000256" key="7">
    <source>
        <dbReference type="ARBA" id="ARBA00023004"/>
    </source>
</evidence>
<dbReference type="InterPro" id="IPR017972">
    <property type="entry name" value="Cyt_P450_CS"/>
</dbReference>
<dbReference type="PANTHER" id="PTHR46300">
    <property type="entry name" value="P450, PUTATIVE (EUROFUNG)-RELATED-RELATED"/>
    <property type="match status" value="1"/>
</dbReference>
<feature type="binding site" description="axial binding residue" evidence="9">
    <location>
        <position position="427"/>
    </location>
    <ligand>
        <name>heme</name>
        <dbReference type="ChEBI" id="CHEBI:30413"/>
    </ligand>
    <ligandPart>
        <name>Fe</name>
        <dbReference type="ChEBI" id="CHEBI:18248"/>
    </ligandPart>
</feature>
<comment type="pathway">
    <text evidence="2">Secondary metabolite biosynthesis.</text>
</comment>
<name>A0A0D0C7E3_9AGAR</name>
<evidence type="ECO:0000256" key="8">
    <source>
        <dbReference type="ARBA" id="ARBA00023033"/>
    </source>
</evidence>
<dbReference type="InterPro" id="IPR050364">
    <property type="entry name" value="Cytochrome_P450_fung"/>
</dbReference>
<evidence type="ECO:0008006" key="14">
    <source>
        <dbReference type="Google" id="ProtNLM"/>
    </source>
</evidence>
<proteinExistence type="inferred from homology"/>
<dbReference type="AlphaFoldDB" id="A0A0D0C7E3"/>
<gene>
    <name evidence="12" type="ORF">GYMLUDRAFT_250028</name>
</gene>
<dbReference type="PANTHER" id="PTHR46300:SF5">
    <property type="entry name" value="CYTOCHROME P450"/>
    <property type="match status" value="1"/>
</dbReference>
<dbReference type="InterPro" id="IPR036396">
    <property type="entry name" value="Cyt_P450_sf"/>
</dbReference>
<evidence type="ECO:0000256" key="5">
    <source>
        <dbReference type="ARBA" id="ARBA00022723"/>
    </source>
</evidence>
<evidence type="ECO:0000256" key="10">
    <source>
        <dbReference type="RuleBase" id="RU000461"/>
    </source>
</evidence>
<dbReference type="GO" id="GO:0005506">
    <property type="term" value="F:iron ion binding"/>
    <property type="evidence" value="ECO:0007669"/>
    <property type="project" value="InterPro"/>
</dbReference>